<keyword evidence="1" id="KW-1133">Transmembrane helix</keyword>
<feature type="transmembrane region" description="Helical" evidence="1">
    <location>
        <begin position="30"/>
        <end position="46"/>
    </location>
</feature>
<keyword evidence="1" id="KW-0812">Transmembrane</keyword>
<organism evidence="2 3">
    <name type="scientific">Lysinibacillus louembei</name>
    <dbReference type="NCBI Taxonomy" id="1470088"/>
    <lineage>
        <taxon>Bacteria</taxon>
        <taxon>Bacillati</taxon>
        <taxon>Bacillota</taxon>
        <taxon>Bacilli</taxon>
        <taxon>Bacillales</taxon>
        <taxon>Bacillaceae</taxon>
        <taxon>Lysinibacillus</taxon>
    </lineage>
</organism>
<dbReference type="Proteomes" id="UP001322664">
    <property type="component" value="Chromosome"/>
</dbReference>
<sequence>MELNNLGLLLASLTLFVIAYRKGNKEPKKLITASLIGIAGLLYILFKYLDYSFMALLVGVAGVIILFIHVFSRK</sequence>
<dbReference type="EMBL" id="CP137624">
    <property type="protein sequence ID" value="WPK12095.1"/>
    <property type="molecule type" value="Genomic_DNA"/>
</dbReference>
<keyword evidence="3" id="KW-1185">Reference proteome</keyword>
<keyword evidence="1" id="KW-0472">Membrane</keyword>
<feature type="transmembrane region" description="Helical" evidence="1">
    <location>
        <begin position="52"/>
        <end position="71"/>
    </location>
</feature>
<reference evidence="2 3" key="1">
    <citation type="submission" date="2023-09" db="EMBL/GenBank/DDBJ databases">
        <authorList>
            <person name="Page C.A."/>
            <person name="Perez-Diaz I.M."/>
        </authorList>
    </citation>
    <scope>NUCLEOTIDE SEQUENCE [LARGE SCALE GENOMIC DNA]</scope>
    <source>
        <strain evidence="2 3">Ll15</strain>
    </source>
</reference>
<accession>A0ABZ0RYZ4</accession>
<dbReference type="RefSeq" id="WP_319836903.1">
    <property type="nucleotide sequence ID" value="NZ_CP137624.1"/>
</dbReference>
<evidence type="ECO:0000256" key="1">
    <source>
        <dbReference type="SAM" id="Phobius"/>
    </source>
</evidence>
<proteinExistence type="predicted"/>
<evidence type="ECO:0000313" key="3">
    <source>
        <dbReference type="Proteomes" id="UP001322664"/>
    </source>
</evidence>
<evidence type="ECO:0000313" key="2">
    <source>
        <dbReference type="EMBL" id="WPK12095.1"/>
    </source>
</evidence>
<name>A0ABZ0RYZ4_9BACI</name>
<gene>
    <name evidence="2" type="ORF">R6U77_19745</name>
</gene>
<protein>
    <submittedName>
        <fullName evidence="2">Uncharacterized protein</fullName>
    </submittedName>
</protein>